<feature type="compositionally biased region" description="Polar residues" evidence="3">
    <location>
        <begin position="329"/>
        <end position="341"/>
    </location>
</feature>
<proteinExistence type="predicted"/>
<dbReference type="Gene3D" id="3.30.70.330">
    <property type="match status" value="1"/>
</dbReference>
<dbReference type="GO" id="GO:0034517">
    <property type="term" value="P:ribophagy"/>
    <property type="evidence" value="ECO:0007669"/>
    <property type="project" value="TreeGrafter"/>
</dbReference>
<evidence type="ECO:0000259" key="5">
    <source>
        <dbReference type="PROSITE" id="PS50177"/>
    </source>
</evidence>
<dbReference type="Pfam" id="PF02136">
    <property type="entry name" value="NTF2"/>
    <property type="match status" value="1"/>
</dbReference>
<dbReference type="InterPro" id="IPR032710">
    <property type="entry name" value="NTF2-like_dom_sf"/>
</dbReference>
<feature type="domain" description="RRM" evidence="4">
    <location>
        <begin position="418"/>
        <end position="489"/>
    </location>
</feature>
<dbReference type="GO" id="GO:0005829">
    <property type="term" value="C:cytosol"/>
    <property type="evidence" value="ECO:0007669"/>
    <property type="project" value="TreeGrafter"/>
</dbReference>
<evidence type="ECO:0000256" key="1">
    <source>
        <dbReference type="ARBA" id="ARBA00022884"/>
    </source>
</evidence>
<dbReference type="PROSITE" id="PS50177">
    <property type="entry name" value="NTF2_DOMAIN"/>
    <property type="match status" value="1"/>
</dbReference>
<feature type="region of interest" description="Disordered" evidence="3">
    <location>
        <begin position="168"/>
        <end position="418"/>
    </location>
</feature>
<dbReference type="InterPro" id="IPR039539">
    <property type="entry name" value="Ras_GTPase_bind_prot"/>
</dbReference>
<dbReference type="PROSITE" id="PS50102">
    <property type="entry name" value="RRM"/>
    <property type="match status" value="1"/>
</dbReference>
<dbReference type="Gene3D" id="3.10.450.50">
    <property type="match status" value="1"/>
</dbReference>
<dbReference type="InterPro" id="IPR002075">
    <property type="entry name" value="NTF2_dom"/>
</dbReference>
<dbReference type="SMART" id="SM00360">
    <property type="entry name" value="RRM"/>
    <property type="match status" value="1"/>
</dbReference>
<feature type="compositionally biased region" description="Polar residues" evidence="3">
    <location>
        <begin position="284"/>
        <end position="301"/>
    </location>
</feature>
<evidence type="ECO:0000256" key="2">
    <source>
        <dbReference type="PROSITE-ProRule" id="PRU00176"/>
    </source>
</evidence>
<dbReference type="STRING" id="62708.A0A420JB75"/>
<evidence type="ECO:0008006" key="8">
    <source>
        <dbReference type="Google" id="ProtNLM"/>
    </source>
</evidence>
<dbReference type="InterPro" id="IPR012677">
    <property type="entry name" value="Nucleotide-bd_a/b_plait_sf"/>
</dbReference>
<evidence type="ECO:0000313" key="6">
    <source>
        <dbReference type="EMBL" id="RKF84030.1"/>
    </source>
</evidence>
<dbReference type="GO" id="GO:1990861">
    <property type="term" value="C:Ubp3-Bre5 deubiquitination complex"/>
    <property type="evidence" value="ECO:0007669"/>
    <property type="project" value="TreeGrafter"/>
</dbReference>
<evidence type="ECO:0000256" key="3">
    <source>
        <dbReference type="SAM" id="MobiDB-lite"/>
    </source>
</evidence>
<gene>
    <name evidence="6" type="ORF">GcM3_003014</name>
</gene>
<organism evidence="6 7">
    <name type="scientific">Golovinomyces cichoracearum</name>
    <dbReference type="NCBI Taxonomy" id="62708"/>
    <lineage>
        <taxon>Eukaryota</taxon>
        <taxon>Fungi</taxon>
        <taxon>Dikarya</taxon>
        <taxon>Ascomycota</taxon>
        <taxon>Pezizomycotina</taxon>
        <taxon>Leotiomycetes</taxon>
        <taxon>Erysiphales</taxon>
        <taxon>Erysiphaceae</taxon>
        <taxon>Golovinomyces</taxon>
    </lineage>
</organism>
<keyword evidence="1 2" id="KW-0694">RNA-binding</keyword>
<dbReference type="GO" id="GO:0016579">
    <property type="term" value="P:protein deubiquitination"/>
    <property type="evidence" value="ECO:0007669"/>
    <property type="project" value="TreeGrafter"/>
</dbReference>
<dbReference type="Pfam" id="PF00076">
    <property type="entry name" value="RRM_1"/>
    <property type="match status" value="1"/>
</dbReference>
<feature type="compositionally biased region" description="Basic and acidic residues" evidence="3">
    <location>
        <begin position="357"/>
        <end position="386"/>
    </location>
</feature>
<dbReference type="EMBL" id="MCBQ01000337">
    <property type="protein sequence ID" value="RKF84030.1"/>
    <property type="molecule type" value="Genomic_DNA"/>
</dbReference>
<dbReference type="GO" id="GO:1990904">
    <property type="term" value="C:ribonucleoprotein complex"/>
    <property type="evidence" value="ECO:0007669"/>
    <property type="project" value="TreeGrafter"/>
</dbReference>
<dbReference type="CDD" id="cd00780">
    <property type="entry name" value="NTF2"/>
    <property type="match status" value="1"/>
</dbReference>
<dbReference type="SUPFAM" id="SSF54427">
    <property type="entry name" value="NTF2-like"/>
    <property type="match status" value="1"/>
</dbReference>
<dbReference type="PANTHER" id="PTHR10693">
    <property type="entry name" value="RAS GTPASE-ACTIVATING PROTEIN-BINDING PROTEIN"/>
    <property type="match status" value="1"/>
</dbReference>
<dbReference type="Proteomes" id="UP000283383">
    <property type="component" value="Unassembled WGS sequence"/>
</dbReference>
<feature type="compositionally biased region" description="Basic and acidic residues" evidence="3">
    <location>
        <begin position="205"/>
        <end position="218"/>
    </location>
</feature>
<feature type="compositionally biased region" description="Polar residues" evidence="3">
    <location>
        <begin position="388"/>
        <end position="397"/>
    </location>
</feature>
<keyword evidence="7" id="KW-1185">Reference proteome</keyword>
<evidence type="ECO:0000259" key="4">
    <source>
        <dbReference type="PROSITE" id="PS50102"/>
    </source>
</evidence>
<dbReference type="InterPro" id="IPR018222">
    <property type="entry name" value="Nuclear_transport_factor_2_euk"/>
</dbReference>
<feature type="compositionally biased region" description="Basic and acidic residues" evidence="3">
    <location>
        <begin position="186"/>
        <end position="196"/>
    </location>
</feature>
<feature type="region of interest" description="Disordered" evidence="3">
    <location>
        <begin position="491"/>
        <end position="533"/>
    </location>
</feature>
<feature type="compositionally biased region" description="Gly residues" evidence="3">
    <location>
        <begin position="495"/>
        <end position="504"/>
    </location>
</feature>
<name>A0A420JB75_9PEZI</name>
<feature type="compositionally biased region" description="Gly residues" evidence="3">
    <location>
        <begin position="519"/>
        <end position="533"/>
    </location>
</feature>
<dbReference type="SUPFAM" id="SSF54928">
    <property type="entry name" value="RNA-binding domain, RBD"/>
    <property type="match status" value="1"/>
</dbReference>
<feature type="compositionally biased region" description="Basic and acidic residues" evidence="3">
    <location>
        <begin position="250"/>
        <end position="276"/>
    </location>
</feature>
<protein>
    <recommendedName>
        <fullName evidence="8">G3BP-like protein</fullName>
    </recommendedName>
</protein>
<dbReference type="PANTHER" id="PTHR10693:SF20">
    <property type="entry name" value="AT27578P"/>
    <property type="match status" value="1"/>
</dbReference>
<sequence length="533" mass="58637">MTTNGSFTHQEQFKPENELYAAVSNPTETKTENSVKNNLNKDEVGWYFVEQFYITMSREPNRLHLFYGNNSQFVYGLEAQVSAVSVGRDAIQERIKKLKFQDTKVRVSNVDTQSSYDCIVIQVIGEISHLSMEPKKFVQTFILAQQRNGYFVLNDIFRYIIEDVAEEEPNETFPDETVPSASPMVDVRDPNEESKIQEQISSPPDNERVETKSEEATVSKEPSIEETIEPNGIPKNEPLVTQIETPITEAPEKELKPEQIEPTAKEDPKALEKPEETSSPSEPIRSQTDSKPVAPAQSSGPSKPLSWASRAAAAVGSTPKPAIPVVAPKSSNQPNRTDSPASKSVSSSNITSNVQNENEKEKEKGKVSEKEKEKGSEKGSEKEKGNASHGSGWQTAGENLKKQSRPQSISGPPDKPCTQVYVRNVTDKVESGALRALLTSFGPLLYFDINRFKNCAFVEFETIEAYQAATNASPHQVSGESIFVEPRRPKTNAYGGNGYSGGRPGTNQRSRGSFANRGRGSGTARGRGQPGNA</sequence>
<evidence type="ECO:0000313" key="7">
    <source>
        <dbReference type="Proteomes" id="UP000283383"/>
    </source>
</evidence>
<feature type="compositionally biased region" description="Low complexity" evidence="3">
    <location>
        <begin position="342"/>
        <end position="356"/>
    </location>
</feature>
<dbReference type="GO" id="GO:0003729">
    <property type="term" value="F:mRNA binding"/>
    <property type="evidence" value="ECO:0007669"/>
    <property type="project" value="TreeGrafter"/>
</dbReference>
<feature type="domain" description="NTF2" evidence="5">
    <location>
        <begin position="44"/>
        <end position="159"/>
    </location>
</feature>
<dbReference type="InterPro" id="IPR035979">
    <property type="entry name" value="RBD_domain_sf"/>
</dbReference>
<reference evidence="6 7" key="1">
    <citation type="journal article" date="2018" name="BMC Genomics">
        <title>Comparative genome analyses reveal sequence features reflecting distinct modes of host-adaptation between dicot and monocot powdery mildew.</title>
        <authorList>
            <person name="Wu Y."/>
            <person name="Ma X."/>
            <person name="Pan Z."/>
            <person name="Kale S.D."/>
            <person name="Song Y."/>
            <person name="King H."/>
            <person name="Zhang Q."/>
            <person name="Presley C."/>
            <person name="Deng X."/>
            <person name="Wei C.I."/>
            <person name="Xiao S."/>
        </authorList>
    </citation>
    <scope>NUCLEOTIDE SEQUENCE [LARGE SCALE GENOMIC DNA]</scope>
    <source>
        <strain evidence="6">UMSG3</strain>
    </source>
</reference>
<comment type="caution">
    <text evidence="6">The sequence shown here is derived from an EMBL/GenBank/DDBJ whole genome shotgun (WGS) entry which is preliminary data.</text>
</comment>
<dbReference type="AlphaFoldDB" id="A0A420JB75"/>
<dbReference type="InterPro" id="IPR000504">
    <property type="entry name" value="RRM_dom"/>
</dbReference>
<accession>A0A420JB75</accession>